<dbReference type="Proteomes" id="UP001050691">
    <property type="component" value="Unassembled WGS sequence"/>
</dbReference>
<comment type="caution">
    <text evidence="1">The sequence shown here is derived from an EMBL/GenBank/DDBJ whole genome shotgun (WGS) entry which is preliminary data.</text>
</comment>
<protein>
    <recommendedName>
        <fullName evidence="3">Ricin B lectin domain-containing protein</fullName>
    </recommendedName>
</protein>
<dbReference type="Gene3D" id="2.80.10.50">
    <property type="match status" value="1"/>
</dbReference>
<gene>
    <name evidence="1" type="ORF">Clacol_007820</name>
</gene>
<dbReference type="EMBL" id="BPWL01000008">
    <property type="protein sequence ID" value="GJJ13565.1"/>
    <property type="molecule type" value="Genomic_DNA"/>
</dbReference>
<proteinExistence type="predicted"/>
<accession>A0AAV5AL15</accession>
<reference evidence="1" key="1">
    <citation type="submission" date="2021-10" db="EMBL/GenBank/DDBJ databases">
        <title>De novo Genome Assembly of Clathrus columnatus (Basidiomycota, Fungi) Using Illumina and Nanopore Sequence Data.</title>
        <authorList>
            <person name="Ogiso-Tanaka E."/>
            <person name="Itagaki H."/>
            <person name="Hosoya T."/>
            <person name="Hosaka K."/>
        </authorList>
    </citation>
    <scope>NUCLEOTIDE SEQUENCE</scope>
    <source>
        <strain evidence="1">MO-923</strain>
    </source>
</reference>
<dbReference type="InterPro" id="IPR035992">
    <property type="entry name" value="Ricin_B-like_lectins"/>
</dbReference>
<dbReference type="AlphaFoldDB" id="A0AAV5AL15"/>
<evidence type="ECO:0000313" key="1">
    <source>
        <dbReference type="EMBL" id="GJJ13565.1"/>
    </source>
</evidence>
<organism evidence="1 2">
    <name type="scientific">Clathrus columnatus</name>
    <dbReference type="NCBI Taxonomy" id="1419009"/>
    <lineage>
        <taxon>Eukaryota</taxon>
        <taxon>Fungi</taxon>
        <taxon>Dikarya</taxon>
        <taxon>Basidiomycota</taxon>
        <taxon>Agaricomycotina</taxon>
        <taxon>Agaricomycetes</taxon>
        <taxon>Phallomycetidae</taxon>
        <taxon>Phallales</taxon>
        <taxon>Clathraceae</taxon>
        <taxon>Clathrus</taxon>
    </lineage>
</organism>
<evidence type="ECO:0008006" key="3">
    <source>
        <dbReference type="Google" id="ProtNLM"/>
    </source>
</evidence>
<name>A0AAV5AL15_9AGAM</name>
<evidence type="ECO:0000313" key="2">
    <source>
        <dbReference type="Proteomes" id="UP001050691"/>
    </source>
</evidence>
<keyword evidence="2" id="KW-1185">Reference proteome</keyword>
<dbReference type="SUPFAM" id="SSF50370">
    <property type="entry name" value="Ricin B-like lectins"/>
    <property type="match status" value="1"/>
</dbReference>
<sequence length="120" mass="13125">MSEAQLIDGATYRIESIYFNSDPPRVLSLSQGSVVCTQNTGADNQKWIATSANSGGYYFNAVNPKESMFISSVSQVGSTFRVTEILHVIYLFQGESVGTSPLQKTVFWVQLPGSKEAGYQ</sequence>